<evidence type="ECO:0000256" key="2">
    <source>
        <dbReference type="SAM" id="MobiDB-lite"/>
    </source>
</evidence>
<evidence type="ECO:0000313" key="4">
    <source>
        <dbReference type="EMBL" id="MBF8376316.1"/>
    </source>
</evidence>
<evidence type="ECO:0000256" key="1">
    <source>
        <dbReference type="PROSITE-ProRule" id="PRU01076"/>
    </source>
</evidence>
<proteinExistence type="predicted"/>
<dbReference type="SUPFAM" id="SSF89447">
    <property type="entry name" value="AbrB/MazE/MraZ-like"/>
    <property type="match status" value="1"/>
</dbReference>
<feature type="compositionally biased region" description="Polar residues" evidence="2">
    <location>
        <begin position="88"/>
        <end position="97"/>
    </location>
</feature>
<dbReference type="Proteomes" id="UP000642910">
    <property type="component" value="Unassembled WGS sequence"/>
</dbReference>
<dbReference type="PROSITE" id="PS51740">
    <property type="entry name" value="SPOVT_ABRB"/>
    <property type="match status" value="1"/>
</dbReference>
<evidence type="ECO:0000313" key="5">
    <source>
        <dbReference type="Proteomes" id="UP000642910"/>
    </source>
</evidence>
<feature type="domain" description="SpoVT-AbrB" evidence="3">
    <location>
        <begin position="1"/>
        <end position="47"/>
    </location>
</feature>
<dbReference type="SMART" id="SM00966">
    <property type="entry name" value="SpoVT_AbrB"/>
    <property type="match status" value="1"/>
</dbReference>
<dbReference type="NCBIfam" id="TIGR01439">
    <property type="entry name" value="lp_hng_hel_AbrB"/>
    <property type="match status" value="1"/>
</dbReference>
<sequence>MSIVKVSPKYQITVPSELREALGLQPGDKLLFHQKPNGEVVIRRVPRVSAQQLAGSLARASGKMIPYVPLEEARRITYDELAQRMASELQQTDSPSSIEGGDAK</sequence>
<protein>
    <submittedName>
        <fullName evidence="4">AbrB/MazE/SpoVT family DNA-binding domain-containing protein</fullName>
    </submittedName>
</protein>
<organism evidence="4 5">
    <name type="scientific">Alicyclobacillus mali</name>
    <name type="common">ex Roth et al. 2021</name>
    <dbReference type="NCBI Taxonomy" id="1123961"/>
    <lineage>
        <taxon>Bacteria</taxon>
        <taxon>Bacillati</taxon>
        <taxon>Bacillota</taxon>
        <taxon>Bacilli</taxon>
        <taxon>Bacillales</taxon>
        <taxon>Alicyclobacillaceae</taxon>
        <taxon>Alicyclobacillus</taxon>
    </lineage>
</organism>
<accession>A0ABS0EYI5</accession>
<reference evidence="4 5" key="1">
    <citation type="submission" date="2020-11" db="EMBL/GenBank/DDBJ databases">
        <title>Genomic insight of Alicyclobacillus mali FL 18 reveals a new arsenic-resistant strain, with potential in environmental biotechnology.</title>
        <authorList>
            <person name="Fiorentino G."/>
            <person name="Gallo G."/>
            <person name="Aulitto M."/>
        </authorList>
    </citation>
    <scope>NUCLEOTIDE SEQUENCE [LARGE SCALE GENOMIC DNA]</scope>
    <source>
        <strain evidence="4 5">FL 18</strain>
    </source>
</reference>
<feature type="region of interest" description="Disordered" evidence="2">
    <location>
        <begin position="84"/>
        <end position="104"/>
    </location>
</feature>
<name>A0ABS0EYI5_9BACL</name>
<comment type="caution">
    <text evidence="4">The sequence shown here is derived from an EMBL/GenBank/DDBJ whole genome shotgun (WGS) entry which is preliminary data.</text>
</comment>
<keyword evidence="1 4" id="KW-0238">DNA-binding</keyword>
<dbReference type="InterPro" id="IPR007159">
    <property type="entry name" value="SpoVT-AbrB_dom"/>
</dbReference>
<dbReference type="Pfam" id="PF04014">
    <property type="entry name" value="MazE_antitoxin"/>
    <property type="match status" value="1"/>
</dbReference>
<dbReference type="GO" id="GO:0003677">
    <property type="term" value="F:DNA binding"/>
    <property type="evidence" value="ECO:0007669"/>
    <property type="project" value="UniProtKB-KW"/>
</dbReference>
<dbReference type="EMBL" id="JADPKZ010000008">
    <property type="protein sequence ID" value="MBF8376316.1"/>
    <property type="molecule type" value="Genomic_DNA"/>
</dbReference>
<evidence type="ECO:0000259" key="3">
    <source>
        <dbReference type="PROSITE" id="PS51740"/>
    </source>
</evidence>
<dbReference type="InterPro" id="IPR037914">
    <property type="entry name" value="SpoVT-AbrB_sf"/>
</dbReference>
<keyword evidence="5" id="KW-1185">Reference proteome</keyword>
<dbReference type="RefSeq" id="WP_148213888.1">
    <property type="nucleotide sequence ID" value="NZ_JADPKZ010000008.1"/>
</dbReference>
<dbReference type="Gene3D" id="2.10.260.10">
    <property type="match status" value="1"/>
</dbReference>
<gene>
    <name evidence="4" type="ORF">IW967_00190</name>
</gene>